<dbReference type="KEGG" id="ehx:EMIHUDRAFT_454492"/>
<organism evidence="1 2">
    <name type="scientific">Emiliania huxleyi (strain CCMP1516)</name>
    <dbReference type="NCBI Taxonomy" id="280463"/>
    <lineage>
        <taxon>Eukaryota</taxon>
        <taxon>Haptista</taxon>
        <taxon>Haptophyta</taxon>
        <taxon>Prymnesiophyceae</taxon>
        <taxon>Isochrysidales</taxon>
        <taxon>Noelaerhabdaceae</taxon>
        <taxon>Emiliania</taxon>
    </lineage>
</organism>
<reference evidence="1" key="2">
    <citation type="submission" date="2024-10" db="UniProtKB">
        <authorList>
            <consortium name="EnsemblProtists"/>
        </authorList>
    </citation>
    <scope>IDENTIFICATION</scope>
</reference>
<accession>A0A0D3KU38</accession>
<evidence type="ECO:0000313" key="1">
    <source>
        <dbReference type="EnsemblProtists" id="EOD39273"/>
    </source>
</evidence>
<keyword evidence="2" id="KW-1185">Reference proteome</keyword>
<dbReference type="EnsemblProtists" id="EOD39273">
    <property type="protein sequence ID" value="EOD39273"/>
    <property type="gene ID" value="EMIHUDRAFT_454492"/>
</dbReference>
<dbReference type="HOGENOM" id="CLU_809961_0_0_1"/>
<proteinExistence type="predicted"/>
<reference evidence="2" key="1">
    <citation type="journal article" date="2013" name="Nature">
        <title>Pan genome of the phytoplankton Emiliania underpins its global distribution.</title>
        <authorList>
            <person name="Read B.A."/>
            <person name="Kegel J."/>
            <person name="Klute M.J."/>
            <person name="Kuo A."/>
            <person name="Lefebvre S.C."/>
            <person name="Maumus F."/>
            <person name="Mayer C."/>
            <person name="Miller J."/>
            <person name="Monier A."/>
            <person name="Salamov A."/>
            <person name="Young J."/>
            <person name="Aguilar M."/>
            <person name="Claverie J.M."/>
            <person name="Frickenhaus S."/>
            <person name="Gonzalez K."/>
            <person name="Herman E.K."/>
            <person name="Lin Y.C."/>
            <person name="Napier J."/>
            <person name="Ogata H."/>
            <person name="Sarno A.F."/>
            <person name="Shmutz J."/>
            <person name="Schroeder D."/>
            <person name="de Vargas C."/>
            <person name="Verret F."/>
            <person name="von Dassow P."/>
            <person name="Valentin K."/>
            <person name="Van de Peer Y."/>
            <person name="Wheeler G."/>
            <person name="Dacks J.B."/>
            <person name="Delwiche C.F."/>
            <person name="Dyhrman S.T."/>
            <person name="Glockner G."/>
            <person name="John U."/>
            <person name="Richards T."/>
            <person name="Worden A.Z."/>
            <person name="Zhang X."/>
            <person name="Grigoriev I.V."/>
            <person name="Allen A.E."/>
            <person name="Bidle K."/>
            <person name="Borodovsky M."/>
            <person name="Bowler C."/>
            <person name="Brownlee C."/>
            <person name="Cock J.M."/>
            <person name="Elias M."/>
            <person name="Gladyshev V.N."/>
            <person name="Groth M."/>
            <person name="Guda C."/>
            <person name="Hadaegh A."/>
            <person name="Iglesias-Rodriguez M.D."/>
            <person name="Jenkins J."/>
            <person name="Jones B.M."/>
            <person name="Lawson T."/>
            <person name="Leese F."/>
            <person name="Lindquist E."/>
            <person name="Lobanov A."/>
            <person name="Lomsadze A."/>
            <person name="Malik S.B."/>
            <person name="Marsh M.E."/>
            <person name="Mackinder L."/>
            <person name="Mock T."/>
            <person name="Mueller-Roeber B."/>
            <person name="Pagarete A."/>
            <person name="Parker M."/>
            <person name="Probert I."/>
            <person name="Quesneville H."/>
            <person name="Raines C."/>
            <person name="Rensing S.A."/>
            <person name="Riano-Pachon D.M."/>
            <person name="Richier S."/>
            <person name="Rokitta S."/>
            <person name="Shiraiwa Y."/>
            <person name="Soanes D.M."/>
            <person name="van der Giezen M."/>
            <person name="Wahlund T.M."/>
            <person name="Williams B."/>
            <person name="Wilson W."/>
            <person name="Wolfe G."/>
            <person name="Wurch L.L."/>
        </authorList>
    </citation>
    <scope>NUCLEOTIDE SEQUENCE</scope>
</reference>
<dbReference type="PaxDb" id="2903-EOD39273"/>
<dbReference type="InterPro" id="IPR015947">
    <property type="entry name" value="PUA-like_sf"/>
</dbReference>
<dbReference type="SUPFAM" id="SSF88697">
    <property type="entry name" value="PUA domain-like"/>
    <property type="match status" value="1"/>
</dbReference>
<dbReference type="GeneID" id="17284543"/>
<dbReference type="RefSeq" id="XP_005791702.1">
    <property type="nucleotide sequence ID" value="XM_005791645.1"/>
</dbReference>
<name>A0A0D3KU38_EMIH1</name>
<dbReference type="AlphaFoldDB" id="A0A0D3KU38"/>
<sequence>MYDPKENSFPAQKGTHEANLIASVTLHLAPSARGSDLVQAYPRWEHRSGPMALASLFLLLKDCAPQKLLPVKQKKVLVLNIKKVTVALRLAAKELSIGSVEGCQLAPIEIARRAADRDPFFQLVEIHRAVVDEISRPPGAHTLHIRREKTHHSIVHGAKTIELRRADGAFASIRAGDTVTFTHTSREVKTTVTRVEHAESLEQRIHSWRRAAVPTAHTDNEAISYVAEVLSPRVPVLAIHFITAENAFRAAVMHHLQQNFANADAVTSEAFTATRAGGCKYALLAILSSRRGRILHSATNCCTGTSSAGGHAERQVLDGYLESDRRLPRACVRNLTLTVLRFDAKGSLAMARPCAECCKRIRRAAAHVKRVRWSTGCGEDVECCNSKCIEGTPTRWMQQHMSGHTPNGPSVK</sequence>
<dbReference type="Gene3D" id="2.30.130.30">
    <property type="entry name" value="Hypothetical protein"/>
    <property type="match status" value="1"/>
</dbReference>
<dbReference type="Proteomes" id="UP000013827">
    <property type="component" value="Unassembled WGS sequence"/>
</dbReference>
<protein>
    <submittedName>
        <fullName evidence="1">Uncharacterized protein</fullName>
    </submittedName>
</protein>
<evidence type="ECO:0000313" key="2">
    <source>
        <dbReference type="Proteomes" id="UP000013827"/>
    </source>
</evidence>